<dbReference type="AlphaFoldDB" id="A0AA38II22"/>
<dbReference type="GO" id="GO:0043130">
    <property type="term" value="F:ubiquitin binding"/>
    <property type="evidence" value="ECO:0007669"/>
    <property type="project" value="InterPro"/>
</dbReference>
<evidence type="ECO:0000259" key="1">
    <source>
        <dbReference type="PROSITE" id="PS50179"/>
    </source>
</evidence>
<dbReference type="Gene3D" id="1.25.40.90">
    <property type="match status" value="1"/>
</dbReference>
<dbReference type="PANTHER" id="PTHR45929:SF3">
    <property type="entry name" value="JAK PATHWAY SIGNAL TRANSDUCTION ADAPTOR MOLECULE"/>
    <property type="match status" value="1"/>
</dbReference>
<dbReference type="PROSITE" id="PS50179">
    <property type="entry name" value="VHS"/>
    <property type="match status" value="1"/>
</dbReference>
<dbReference type="CDD" id="cd03568">
    <property type="entry name" value="VHS_STAM"/>
    <property type="match status" value="1"/>
</dbReference>
<dbReference type="PANTHER" id="PTHR45929">
    <property type="entry name" value="JAK PATHWAY SIGNAL TRANSDUCTION ADAPTOR MOLECULE"/>
    <property type="match status" value="1"/>
</dbReference>
<dbReference type="InterPro" id="IPR008942">
    <property type="entry name" value="ENTH_VHS"/>
</dbReference>
<feature type="domain" description="VHS" evidence="1">
    <location>
        <begin position="19"/>
        <end position="147"/>
    </location>
</feature>
<protein>
    <recommendedName>
        <fullName evidence="1">VHS domain-containing protein</fullName>
    </recommendedName>
</protein>
<dbReference type="GO" id="GO:0043328">
    <property type="term" value="P:protein transport to vacuole involved in ubiquitin-dependent protein catabolic process via the multivesicular body sorting pathway"/>
    <property type="evidence" value="ECO:0007669"/>
    <property type="project" value="TreeGrafter"/>
</dbReference>
<dbReference type="EMBL" id="JALNTZ010000004">
    <property type="protein sequence ID" value="KAJ3657000.1"/>
    <property type="molecule type" value="Genomic_DNA"/>
</dbReference>
<name>A0AA38II22_9CUCU</name>
<dbReference type="Proteomes" id="UP001168821">
    <property type="component" value="Unassembled WGS sequence"/>
</dbReference>
<sequence length="152" mass="16974">MGLFGTSNDVVIADEVERATNENNVDDAWDQIIAVCDKAGKAAEEAKSYLRAIVKRLYNADPHIAIQAVTLLDACVKNSGRLFHVEVASREFENDFLKLQSKAHATVSKKLREALKRWAENEFKSDQQLNLIPSLYTKLKNSGVDFSSEMVS</sequence>
<dbReference type="SUPFAM" id="SSF48464">
    <property type="entry name" value="ENTH/VHS domain"/>
    <property type="match status" value="1"/>
</dbReference>
<dbReference type="GO" id="GO:0035091">
    <property type="term" value="F:phosphatidylinositol binding"/>
    <property type="evidence" value="ECO:0007669"/>
    <property type="project" value="InterPro"/>
</dbReference>
<dbReference type="SMART" id="SM00288">
    <property type="entry name" value="VHS"/>
    <property type="match status" value="1"/>
</dbReference>
<evidence type="ECO:0000313" key="3">
    <source>
        <dbReference type="Proteomes" id="UP001168821"/>
    </source>
</evidence>
<dbReference type="Pfam" id="PF00790">
    <property type="entry name" value="VHS"/>
    <property type="match status" value="1"/>
</dbReference>
<comment type="caution">
    <text evidence="2">The sequence shown here is derived from an EMBL/GenBank/DDBJ whole genome shotgun (WGS) entry which is preliminary data.</text>
</comment>
<dbReference type="InterPro" id="IPR050670">
    <property type="entry name" value="STAM"/>
</dbReference>
<keyword evidence="3" id="KW-1185">Reference proteome</keyword>
<organism evidence="2 3">
    <name type="scientific">Zophobas morio</name>
    <dbReference type="NCBI Taxonomy" id="2755281"/>
    <lineage>
        <taxon>Eukaryota</taxon>
        <taxon>Metazoa</taxon>
        <taxon>Ecdysozoa</taxon>
        <taxon>Arthropoda</taxon>
        <taxon>Hexapoda</taxon>
        <taxon>Insecta</taxon>
        <taxon>Pterygota</taxon>
        <taxon>Neoptera</taxon>
        <taxon>Endopterygota</taxon>
        <taxon>Coleoptera</taxon>
        <taxon>Polyphaga</taxon>
        <taxon>Cucujiformia</taxon>
        <taxon>Tenebrionidae</taxon>
        <taxon>Zophobas</taxon>
    </lineage>
</organism>
<reference evidence="2" key="1">
    <citation type="journal article" date="2023" name="G3 (Bethesda)">
        <title>Whole genome assemblies of Zophobas morio and Tenebrio molitor.</title>
        <authorList>
            <person name="Kaur S."/>
            <person name="Stinson S.A."/>
            <person name="diCenzo G.C."/>
        </authorList>
    </citation>
    <scope>NUCLEOTIDE SEQUENCE</scope>
    <source>
        <strain evidence="2">QUZm001</strain>
    </source>
</reference>
<accession>A0AA38II22</accession>
<proteinExistence type="predicted"/>
<dbReference type="GO" id="GO:0033565">
    <property type="term" value="C:ESCRT-0 complex"/>
    <property type="evidence" value="ECO:0007669"/>
    <property type="project" value="TreeGrafter"/>
</dbReference>
<gene>
    <name evidence="2" type="ORF">Zmor_016036</name>
</gene>
<dbReference type="InterPro" id="IPR002014">
    <property type="entry name" value="VHS_dom"/>
</dbReference>
<evidence type="ECO:0000313" key="2">
    <source>
        <dbReference type="EMBL" id="KAJ3657000.1"/>
    </source>
</evidence>